<gene>
    <name evidence="1" type="ORF">BCO71033_05033</name>
</gene>
<proteinExistence type="predicted"/>
<evidence type="ECO:0000313" key="1">
    <source>
        <dbReference type="EMBL" id="VWD47067.1"/>
    </source>
</evidence>
<dbReference type="Proteomes" id="UP000494109">
    <property type="component" value="Unassembled WGS sequence"/>
</dbReference>
<protein>
    <submittedName>
        <fullName evidence="1">Uncharacterized protein</fullName>
    </submittedName>
</protein>
<accession>A0A6P3AII6</accession>
<dbReference type="AlphaFoldDB" id="A0A6P3AII6"/>
<dbReference type="RefSeq" id="WP_089487102.1">
    <property type="nucleotide sequence ID" value="NZ_CABVQS010000024.1"/>
</dbReference>
<dbReference type="EMBL" id="CABVQS010000024">
    <property type="protein sequence ID" value="VWD47067.1"/>
    <property type="molecule type" value="Genomic_DNA"/>
</dbReference>
<sequence length="110" mass="12399">MIADFSSIAVDLVELVRALELERATQLAQAARRGAQQSHFEDRQQTVHALTLAIVDAKKQRAKLFDVVDALPQSEQVHARHTVDGICRLLFDEQIASLVTRKRQISRPSR</sequence>
<reference evidence="1 2" key="1">
    <citation type="submission" date="2019-09" db="EMBL/GenBank/DDBJ databases">
        <authorList>
            <person name="Depoorter E."/>
        </authorList>
    </citation>
    <scope>NUCLEOTIDE SEQUENCE [LARGE SCALE GENOMIC DNA]</scope>
    <source>
        <strain evidence="1">R-71033</strain>
    </source>
</reference>
<name>A0A6P3AII6_9BURK</name>
<organism evidence="1 2">
    <name type="scientific">Burkholderia contaminans</name>
    <dbReference type="NCBI Taxonomy" id="488447"/>
    <lineage>
        <taxon>Bacteria</taxon>
        <taxon>Pseudomonadati</taxon>
        <taxon>Pseudomonadota</taxon>
        <taxon>Betaproteobacteria</taxon>
        <taxon>Burkholderiales</taxon>
        <taxon>Burkholderiaceae</taxon>
        <taxon>Burkholderia</taxon>
        <taxon>Burkholderia cepacia complex</taxon>
    </lineage>
</organism>
<evidence type="ECO:0000313" key="2">
    <source>
        <dbReference type="Proteomes" id="UP000494109"/>
    </source>
</evidence>